<dbReference type="AlphaFoldDB" id="A0A314ZL89"/>
<evidence type="ECO:0000313" key="5">
    <source>
        <dbReference type="Proteomes" id="UP000250321"/>
    </source>
</evidence>
<dbReference type="PANTHER" id="PTHR47939:SF13">
    <property type="entry name" value="OS03G0201400 PROTEIN"/>
    <property type="match status" value="1"/>
</dbReference>
<feature type="repeat" description="PPR" evidence="3">
    <location>
        <begin position="83"/>
        <end position="117"/>
    </location>
</feature>
<feature type="repeat" description="PPR" evidence="3">
    <location>
        <begin position="118"/>
        <end position="152"/>
    </location>
</feature>
<gene>
    <name evidence="4" type="ORF">Pyn_32631</name>
</gene>
<dbReference type="PANTHER" id="PTHR47939">
    <property type="entry name" value="MEMBRANE-ASSOCIATED SALT-INDUCIBLE PROTEIN-LIKE"/>
    <property type="match status" value="1"/>
</dbReference>
<comment type="similarity">
    <text evidence="1">Belongs to the PPR family. P subfamily.</text>
</comment>
<evidence type="ECO:0000256" key="3">
    <source>
        <dbReference type="PROSITE-ProRule" id="PRU00708"/>
    </source>
</evidence>
<comment type="caution">
    <text evidence="4">The sequence shown here is derived from an EMBL/GenBank/DDBJ whole genome shotgun (WGS) entry which is preliminary data.</text>
</comment>
<dbReference type="Gene3D" id="1.25.40.10">
    <property type="entry name" value="Tetratricopeptide repeat domain"/>
    <property type="match status" value="1"/>
</dbReference>
<proteinExistence type="inferred from homology"/>
<dbReference type="NCBIfam" id="TIGR00756">
    <property type="entry name" value="PPR"/>
    <property type="match status" value="3"/>
</dbReference>
<name>A0A314ZL89_PRUYE</name>
<dbReference type="Pfam" id="PF12854">
    <property type="entry name" value="PPR_1"/>
    <property type="match status" value="1"/>
</dbReference>
<dbReference type="InterPro" id="IPR011990">
    <property type="entry name" value="TPR-like_helical_dom_sf"/>
</dbReference>
<dbReference type="InterPro" id="IPR002885">
    <property type="entry name" value="PPR_rpt"/>
</dbReference>
<keyword evidence="2" id="KW-0677">Repeat</keyword>
<evidence type="ECO:0000313" key="4">
    <source>
        <dbReference type="EMBL" id="PQQ20079.1"/>
    </source>
</evidence>
<sequence length="195" mass="22330">MAKRAQGLTLLQKGNPSSLFCVWARLFQKPMKHWVTSIPCWLVLAYTRKSYTDCCYQLLVRMNRVDLGFSVLATILKHGLQPNAYTLNTLLHGICKYRSLSEAMELFQKIEEKGLACSEITYATIINGLCRAGKTCMALEILEQMYEDGRFKPDPQCYNPIIDRLCKERRIDEALTLFRDMINKSVAPISSITLH</sequence>
<dbReference type="OrthoDB" id="1935909at2759"/>
<dbReference type="InterPro" id="IPR050667">
    <property type="entry name" value="PPR-containing_protein"/>
</dbReference>
<organism evidence="4 5">
    <name type="scientific">Prunus yedoensis var. nudiflora</name>
    <dbReference type="NCBI Taxonomy" id="2094558"/>
    <lineage>
        <taxon>Eukaryota</taxon>
        <taxon>Viridiplantae</taxon>
        <taxon>Streptophyta</taxon>
        <taxon>Embryophyta</taxon>
        <taxon>Tracheophyta</taxon>
        <taxon>Spermatophyta</taxon>
        <taxon>Magnoliopsida</taxon>
        <taxon>eudicotyledons</taxon>
        <taxon>Gunneridae</taxon>
        <taxon>Pentapetalae</taxon>
        <taxon>rosids</taxon>
        <taxon>fabids</taxon>
        <taxon>Rosales</taxon>
        <taxon>Rosaceae</taxon>
        <taxon>Amygdaloideae</taxon>
        <taxon>Amygdaleae</taxon>
        <taxon>Prunus</taxon>
    </lineage>
</organism>
<accession>A0A314ZL89</accession>
<keyword evidence="5" id="KW-1185">Reference proteome</keyword>
<dbReference type="PROSITE" id="PS51375">
    <property type="entry name" value="PPR"/>
    <property type="match status" value="3"/>
</dbReference>
<reference evidence="4 5" key="1">
    <citation type="submission" date="2018-02" db="EMBL/GenBank/DDBJ databases">
        <title>Draft genome of wild Prunus yedoensis var. nudiflora.</title>
        <authorList>
            <person name="Baek S."/>
            <person name="Kim J.-H."/>
            <person name="Choi K."/>
            <person name="Kim G.-B."/>
            <person name="Cho A."/>
            <person name="Jang H."/>
            <person name="Shin C.-H."/>
            <person name="Yu H.-J."/>
            <person name="Mun J.-H."/>
        </authorList>
    </citation>
    <scope>NUCLEOTIDE SEQUENCE [LARGE SCALE GENOMIC DNA]</scope>
    <source>
        <strain evidence="5">cv. Jeju island</strain>
        <tissue evidence="4">Leaf</tissue>
    </source>
</reference>
<dbReference type="Pfam" id="PF13041">
    <property type="entry name" value="PPR_2"/>
    <property type="match status" value="1"/>
</dbReference>
<feature type="repeat" description="PPR" evidence="3">
    <location>
        <begin position="154"/>
        <end position="188"/>
    </location>
</feature>
<dbReference type="Proteomes" id="UP000250321">
    <property type="component" value="Unassembled WGS sequence"/>
</dbReference>
<protein>
    <recommendedName>
        <fullName evidence="6">Pentatricopeptide repeat-containing protein</fullName>
    </recommendedName>
</protein>
<evidence type="ECO:0008006" key="6">
    <source>
        <dbReference type="Google" id="ProtNLM"/>
    </source>
</evidence>
<dbReference type="EMBL" id="PJQY01000046">
    <property type="protein sequence ID" value="PQQ20079.1"/>
    <property type="molecule type" value="Genomic_DNA"/>
</dbReference>
<evidence type="ECO:0000256" key="1">
    <source>
        <dbReference type="ARBA" id="ARBA00007626"/>
    </source>
</evidence>
<evidence type="ECO:0000256" key="2">
    <source>
        <dbReference type="ARBA" id="ARBA00022737"/>
    </source>
</evidence>